<name>A0A368UPW9_9BACT</name>
<keyword evidence="1" id="KW-0732">Signal</keyword>
<dbReference type="Proteomes" id="UP000252733">
    <property type="component" value="Unassembled WGS sequence"/>
</dbReference>
<comment type="caution">
    <text evidence="2">The sequence shown here is derived from an EMBL/GenBank/DDBJ whole genome shotgun (WGS) entry which is preliminary data.</text>
</comment>
<evidence type="ECO:0008006" key="4">
    <source>
        <dbReference type="Google" id="ProtNLM"/>
    </source>
</evidence>
<accession>A0A368UPW9</accession>
<keyword evidence="3" id="KW-1185">Reference proteome</keyword>
<dbReference type="EMBL" id="QPIZ01000023">
    <property type="protein sequence ID" value="RCW30205.1"/>
    <property type="molecule type" value="Genomic_DNA"/>
</dbReference>
<dbReference type="AlphaFoldDB" id="A0A368UPW9"/>
<evidence type="ECO:0000313" key="2">
    <source>
        <dbReference type="EMBL" id="RCW30205.1"/>
    </source>
</evidence>
<organism evidence="2 3">
    <name type="scientific">Marinilabilia salmonicolor</name>
    <dbReference type="NCBI Taxonomy" id="989"/>
    <lineage>
        <taxon>Bacteria</taxon>
        <taxon>Pseudomonadati</taxon>
        <taxon>Bacteroidota</taxon>
        <taxon>Bacteroidia</taxon>
        <taxon>Marinilabiliales</taxon>
        <taxon>Marinilabiliaceae</taxon>
        <taxon>Marinilabilia</taxon>
    </lineage>
</organism>
<gene>
    <name evidence="2" type="ORF">DFO77_12330</name>
</gene>
<feature type="chain" id="PRO_5017018107" description="Adhesin" evidence="1">
    <location>
        <begin position="23"/>
        <end position="354"/>
    </location>
</feature>
<reference evidence="2 3" key="1">
    <citation type="submission" date="2018-07" db="EMBL/GenBank/DDBJ databases">
        <title>Freshwater and sediment microbial communities from various areas in North America, analyzing microbe dynamics in response to fracking.</title>
        <authorList>
            <person name="Lamendella R."/>
        </authorList>
    </citation>
    <scope>NUCLEOTIDE SEQUENCE [LARGE SCALE GENOMIC DNA]</scope>
    <source>
        <strain evidence="2 3">160A</strain>
    </source>
</reference>
<evidence type="ECO:0000313" key="3">
    <source>
        <dbReference type="Proteomes" id="UP000252733"/>
    </source>
</evidence>
<protein>
    <recommendedName>
        <fullName evidence="4">Adhesin</fullName>
    </recommendedName>
</protein>
<feature type="signal peptide" evidence="1">
    <location>
        <begin position="1"/>
        <end position="22"/>
    </location>
</feature>
<sequence length="354" mass="39744">MQNLALITIVLATMLGSTTLIAQEQEEDNLHSYTRNEEHIHLADDYKGVEIHNQHGEIEITAWLKDTILIKIETIVMAEYRDMANEVFDRLNINQTTLEGMAFMRTAFDEEFHSSFPFRINYEVFMPADKKIIIDNRFGNVTITDITAKMDIKLEYGNLTQSGLQEADTIIANLSFGEAQFNKINHAEAEIYNSGVKIESVHSAVISGKYCQIDIGDAGSLDFSNHTARINVNRVENLNINGHFCFVSVNELTNQGKVEISDGLLITTLSEQTSAFSVFNKNAPANITISPKLSYTLHGEVTDGNFRHDNQHLFKTISEPNKISFSGESVSENKEMATLILFNRNAGINIKTKK</sequence>
<proteinExistence type="predicted"/>
<dbReference type="RefSeq" id="WP_114437678.1">
    <property type="nucleotide sequence ID" value="NZ_QPIZ01000023.1"/>
</dbReference>
<evidence type="ECO:0000256" key="1">
    <source>
        <dbReference type="SAM" id="SignalP"/>
    </source>
</evidence>